<evidence type="ECO:0000313" key="2">
    <source>
        <dbReference type="Proteomes" id="UP000003011"/>
    </source>
</evidence>
<comment type="caution">
    <text evidence="1">The sequence shown here is derived from an EMBL/GenBank/DDBJ whole genome shotgun (WGS) entry which is preliminary data.</text>
</comment>
<dbReference type="EMBL" id="ACZL01000031">
    <property type="protein sequence ID" value="EHI54995.1"/>
    <property type="molecule type" value="Genomic_DNA"/>
</dbReference>
<organism evidence="1 2">
    <name type="scientific">Johnsonella ignava ATCC 51276</name>
    <dbReference type="NCBI Taxonomy" id="679200"/>
    <lineage>
        <taxon>Bacteria</taxon>
        <taxon>Bacillati</taxon>
        <taxon>Bacillota</taxon>
        <taxon>Clostridia</taxon>
        <taxon>Lachnospirales</taxon>
        <taxon>Lachnospiraceae</taxon>
        <taxon>Johnsonella</taxon>
    </lineage>
</organism>
<dbReference type="Proteomes" id="UP000003011">
    <property type="component" value="Unassembled WGS sequence"/>
</dbReference>
<dbReference type="AlphaFoldDB" id="G5GJV2"/>
<proteinExistence type="predicted"/>
<dbReference type="HOGENOM" id="CLU_3026199_0_0_9"/>
<reference evidence="1 2" key="1">
    <citation type="submission" date="2011-08" db="EMBL/GenBank/DDBJ databases">
        <title>The Genome Sequence of Johnsonella ignava ATCC 51276.</title>
        <authorList>
            <consortium name="The Broad Institute Genome Sequencing Platform"/>
            <person name="Earl A."/>
            <person name="Ward D."/>
            <person name="Feldgarden M."/>
            <person name="Gevers D."/>
            <person name="Izard J."/>
            <person name="Blanton J.M."/>
            <person name="Baranova O.V."/>
            <person name="Dewhirst F.E."/>
            <person name="Young S.K."/>
            <person name="Zeng Q."/>
            <person name="Gargeya S."/>
            <person name="Fitzgerald M."/>
            <person name="Haas B."/>
            <person name="Abouelleil A."/>
            <person name="Alvarado L."/>
            <person name="Arachchi H.M."/>
            <person name="Berlin A."/>
            <person name="Brown A."/>
            <person name="Chapman S.B."/>
            <person name="Chen Z."/>
            <person name="Dunbar C."/>
            <person name="Freedman E."/>
            <person name="Gearin G."/>
            <person name="Gellesch M."/>
            <person name="Goldberg J."/>
            <person name="Griggs A."/>
            <person name="Gujja S."/>
            <person name="Heiman D."/>
            <person name="Howarth C."/>
            <person name="Larson L."/>
            <person name="Lui A."/>
            <person name="MacDonald P.J.P."/>
            <person name="Montmayeur A."/>
            <person name="Murphy C."/>
            <person name="Neiman D."/>
            <person name="Pearson M."/>
            <person name="Priest M."/>
            <person name="Roberts A."/>
            <person name="Saif S."/>
            <person name="Shea T."/>
            <person name="Shenoy N."/>
            <person name="Sisk P."/>
            <person name="Stolte C."/>
            <person name="Sykes S."/>
            <person name="Wortman J."/>
            <person name="Nusbaum C."/>
            <person name="Birren B."/>
        </authorList>
    </citation>
    <scope>NUCLEOTIDE SEQUENCE [LARGE SCALE GENOMIC DNA]</scope>
    <source>
        <strain evidence="1 2">ATCC 51276</strain>
    </source>
</reference>
<sequence length="55" mass="6556">MNREEPGFYPSKTYEFILNKVAGNIYMEHNYKMVANDKKKKIIGSTDQIWKMILK</sequence>
<accession>G5GJV2</accession>
<dbReference type="RefSeq" id="WP_005541637.1">
    <property type="nucleotide sequence ID" value="NZ_JH378836.1"/>
</dbReference>
<name>G5GJV2_9FIRM</name>
<keyword evidence="2" id="KW-1185">Reference proteome</keyword>
<dbReference type="STRING" id="679200.HMPREF9333_01842"/>
<evidence type="ECO:0000313" key="1">
    <source>
        <dbReference type="EMBL" id="EHI54995.1"/>
    </source>
</evidence>
<protein>
    <submittedName>
        <fullName evidence="1">Uncharacterized protein</fullName>
    </submittedName>
</protein>
<gene>
    <name evidence="1" type="ORF">HMPREF9333_01842</name>
</gene>